<feature type="non-terminal residue" evidence="1">
    <location>
        <position position="342"/>
    </location>
</feature>
<sequence length="342" mass="39469">MSNPLNETIEKIINERIKQKYDLFSDFEEICKGPFGIVRKATWGDKIVVLKSLNSDTNEIYINAFVNELQNHIKVDGHEHQNIIQFYGVTKGNYTSLKTSENYKYYNIKLMRFTSTDNIVRSQTHKHEAAGEASQSNEKTSQSNEEASQLNEETSQLNEEPSQTNDEASQINEETSTIITKEHKEEIISWINPSPHDTQHELKLIFKGSRDGFEKSTFYNKCKNIDNTIIILKVLKTGEIFGGYNPLTWKVIGGKKYKKTDSSFIFSLKTDEQRTSTLIKVKNKDFAICCLKDFGPSFGYLDLFVSGNDLKTWKCCQQNYEKAIKVIESETQYLEFQIEDYE</sequence>
<dbReference type="Proteomes" id="UP000789702">
    <property type="component" value="Unassembled WGS sequence"/>
</dbReference>
<name>A0ACA9L7G9_9GLOM</name>
<reference evidence="1" key="1">
    <citation type="submission" date="2021-06" db="EMBL/GenBank/DDBJ databases">
        <authorList>
            <person name="Kallberg Y."/>
            <person name="Tangrot J."/>
            <person name="Rosling A."/>
        </authorList>
    </citation>
    <scope>NUCLEOTIDE SEQUENCE</scope>
    <source>
        <strain evidence="1">IL203A</strain>
    </source>
</reference>
<comment type="caution">
    <text evidence="1">The sequence shown here is derived from an EMBL/GenBank/DDBJ whole genome shotgun (WGS) entry which is preliminary data.</text>
</comment>
<evidence type="ECO:0000313" key="1">
    <source>
        <dbReference type="EMBL" id="CAG8514306.1"/>
    </source>
</evidence>
<evidence type="ECO:0000313" key="2">
    <source>
        <dbReference type="Proteomes" id="UP000789702"/>
    </source>
</evidence>
<gene>
    <name evidence="1" type="ORF">DHETER_LOCUS3607</name>
</gene>
<organism evidence="1 2">
    <name type="scientific">Dentiscutata heterogama</name>
    <dbReference type="NCBI Taxonomy" id="1316150"/>
    <lineage>
        <taxon>Eukaryota</taxon>
        <taxon>Fungi</taxon>
        <taxon>Fungi incertae sedis</taxon>
        <taxon>Mucoromycota</taxon>
        <taxon>Glomeromycotina</taxon>
        <taxon>Glomeromycetes</taxon>
        <taxon>Diversisporales</taxon>
        <taxon>Gigasporaceae</taxon>
        <taxon>Dentiscutata</taxon>
    </lineage>
</organism>
<dbReference type="EMBL" id="CAJVPU010003178">
    <property type="protein sequence ID" value="CAG8514306.1"/>
    <property type="molecule type" value="Genomic_DNA"/>
</dbReference>
<keyword evidence="2" id="KW-1185">Reference proteome</keyword>
<proteinExistence type="predicted"/>
<protein>
    <submittedName>
        <fullName evidence="1">1244_t:CDS:1</fullName>
    </submittedName>
</protein>
<accession>A0ACA9L7G9</accession>